<dbReference type="RefSeq" id="WP_313988753.1">
    <property type="nucleotide sequence ID" value="NZ_JASJOS010000023.1"/>
</dbReference>
<name>A0AAE3QY98_9BACT</name>
<reference evidence="2" key="1">
    <citation type="submission" date="2023-05" db="EMBL/GenBank/DDBJ databases">
        <authorList>
            <person name="Zhang X."/>
        </authorList>
    </citation>
    <scope>NUCLEOTIDE SEQUENCE</scope>
    <source>
        <strain evidence="2">YF14B1</strain>
    </source>
</reference>
<dbReference type="SUPFAM" id="SSF53901">
    <property type="entry name" value="Thiolase-like"/>
    <property type="match status" value="1"/>
</dbReference>
<dbReference type="AlphaFoldDB" id="A0AAE3QY98"/>
<sequence>MSKIYINGLSCISPQPTLDTSFLTGNVTNSTTPYLQCQEPVYKTLLSPTAIRRMGRLQKMSLVTAIHCLKDAGIDMPDAIVTGTGLGCLEESEQFLTSIIENTEHALLSPTSFIQSTHNTVSSQIAIHLKCTGPNYTYSQRHFSFESALLDSILMIKDQSSTTILLHSADEMTPNIYEIIHRMNIWPAPIGEGVSSLLLSSQQSSHSYAAIEFIKLHYGKIDATSILHWIQDCLALHEITPDSIDVVIQGNYSVSLSSLIPDATYVQYKNYIGEYFTASAFAYWLGAHSIKNQQISAHCIKTQGKKTSVRTVLIYNQIDQKYHSLALLVQPESTQE</sequence>
<protein>
    <submittedName>
        <fullName evidence="2">Beta-ketoacyl synthase chain length factor</fullName>
    </submittedName>
</protein>
<evidence type="ECO:0000259" key="1">
    <source>
        <dbReference type="Pfam" id="PF13723"/>
    </source>
</evidence>
<dbReference type="EMBL" id="JASJOS010000023">
    <property type="protein sequence ID" value="MDJ1485765.1"/>
    <property type="molecule type" value="Genomic_DNA"/>
</dbReference>
<gene>
    <name evidence="2" type="ORF">QNI16_35115</name>
</gene>
<accession>A0AAE3QY98</accession>
<dbReference type="InterPro" id="IPR014030">
    <property type="entry name" value="Ketoacyl_synth_N"/>
</dbReference>
<proteinExistence type="predicted"/>
<dbReference type="Gene3D" id="3.40.47.10">
    <property type="match status" value="1"/>
</dbReference>
<organism evidence="2 3">
    <name type="scientific">Xanthocytophaga flava</name>
    <dbReference type="NCBI Taxonomy" id="3048013"/>
    <lineage>
        <taxon>Bacteria</taxon>
        <taxon>Pseudomonadati</taxon>
        <taxon>Bacteroidota</taxon>
        <taxon>Cytophagia</taxon>
        <taxon>Cytophagales</taxon>
        <taxon>Rhodocytophagaceae</taxon>
        <taxon>Xanthocytophaga</taxon>
    </lineage>
</organism>
<dbReference type="GO" id="GO:0016746">
    <property type="term" value="F:acyltransferase activity"/>
    <property type="evidence" value="ECO:0007669"/>
    <property type="project" value="InterPro"/>
</dbReference>
<dbReference type="InterPro" id="IPR016039">
    <property type="entry name" value="Thiolase-like"/>
</dbReference>
<feature type="domain" description="Beta-ketoacyl synthase-like N-terminal" evidence="1">
    <location>
        <begin position="42"/>
        <end position="191"/>
    </location>
</feature>
<dbReference type="Pfam" id="PF13723">
    <property type="entry name" value="Ketoacyl-synt_2"/>
    <property type="match status" value="1"/>
</dbReference>
<dbReference type="Proteomes" id="UP001241110">
    <property type="component" value="Unassembled WGS sequence"/>
</dbReference>
<comment type="caution">
    <text evidence="2">The sequence shown here is derived from an EMBL/GenBank/DDBJ whole genome shotgun (WGS) entry which is preliminary data.</text>
</comment>
<evidence type="ECO:0000313" key="2">
    <source>
        <dbReference type="EMBL" id="MDJ1485765.1"/>
    </source>
</evidence>
<evidence type="ECO:0000313" key="3">
    <source>
        <dbReference type="Proteomes" id="UP001241110"/>
    </source>
</evidence>